<evidence type="ECO:0000313" key="19">
    <source>
        <dbReference type="Proteomes" id="UP000237258"/>
    </source>
</evidence>
<evidence type="ECO:0000256" key="10">
    <source>
        <dbReference type="ARBA" id="ARBA00022960"/>
    </source>
</evidence>
<evidence type="ECO:0000313" key="18">
    <source>
        <dbReference type="EMBL" id="PIP24632.1"/>
    </source>
</evidence>
<dbReference type="InterPro" id="IPR016166">
    <property type="entry name" value="FAD-bd_PCMH"/>
</dbReference>
<dbReference type="Pfam" id="PF01565">
    <property type="entry name" value="FAD_binding_4"/>
    <property type="match status" value="1"/>
</dbReference>
<keyword evidence="11 16" id="KW-0573">Peptidoglycan synthesis</keyword>
<dbReference type="NCBIfam" id="NF010480">
    <property type="entry name" value="PRK13905.1"/>
    <property type="match status" value="1"/>
</dbReference>
<dbReference type="GO" id="GO:0071949">
    <property type="term" value="F:FAD binding"/>
    <property type="evidence" value="ECO:0007669"/>
    <property type="project" value="InterPro"/>
</dbReference>
<dbReference type="InterPro" id="IPR016169">
    <property type="entry name" value="FAD-bd_PCMH_sub2"/>
</dbReference>
<name>A0A2G9YZI9_9BACT</name>
<dbReference type="PANTHER" id="PTHR21071">
    <property type="entry name" value="UDP-N-ACETYLENOLPYRUVOYLGLUCOSAMINE REDUCTASE"/>
    <property type="match status" value="1"/>
</dbReference>
<evidence type="ECO:0000256" key="1">
    <source>
        <dbReference type="ARBA" id="ARBA00001974"/>
    </source>
</evidence>
<comment type="catalytic activity">
    <reaction evidence="15 16">
        <text>UDP-N-acetyl-alpha-D-muramate + NADP(+) = UDP-N-acetyl-3-O-(1-carboxyvinyl)-alpha-D-glucosamine + NADPH + H(+)</text>
        <dbReference type="Rhea" id="RHEA:12248"/>
        <dbReference type="ChEBI" id="CHEBI:15378"/>
        <dbReference type="ChEBI" id="CHEBI:57783"/>
        <dbReference type="ChEBI" id="CHEBI:58349"/>
        <dbReference type="ChEBI" id="CHEBI:68483"/>
        <dbReference type="ChEBI" id="CHEBI:70757"/>
        <dbReference type="EC" id="1.3.1.98"/>
    </reaction>
</comment>
<dbReference type="GO" id="GO:0071555">
    <property type="term" value="P:cell wall organization"/>
    <property type="evidence" value="ECO:0007669"/>
    <property type="project" value="UniProtKB-KW"/>
</dbReference>
<keyword evidence="12 16" id="KW-0560">Oxidoreductase</keyword>
<dbReference type="GO" id="GO:0008762">
    <property type="term" value="F:UDP-N-acetylmuramate dehydrogenase activity"/>
    <property type="evidence" value="ECO:0007669"/>
    <property type="project" value="UniProtKB-UniRule"/>
</dbReference>
<organism evidence="18 19">
    <name type="scientific">Candidatus Nealsonbacteria bacterium CG23_combo_of_CG06-09_8_20_14_all_36_125</name>
    <dbReference type="NCBI Taxonomy" id="1974719"/>
    <lineage>
        <taxon>Bacteria</taxon>
        <taxon>Candidatus Nealsoniibacteriota</taxon>
    </lineage>
</organism>
<evidence type="ECO:0000256" key="8">
    <source>
        <dbReference type="ARBA" id="ARBA00022827"/>
    </source>
</evidence>
<feature type="active site" evidence="16">
    <location>
        <position position="307"/>
    </location>
</feature>
<dbReference type="PROSITE" id="PS51387">
    <property type="entry name" value="FAD_PCMH"/>
    <property type="match status" value="1"/>
</dbReference>
<dbReference type="SUPFAM" id="SSF56194">
    <property type="entry name" value="Uridine diphospho-N-Acetylenolpyruvylglucosamine reductase, MurB, C-terminal domain"/>
    <property type="match status" value="1"/>
</dbReference>
<dbReference type="InterPro" id="IPR036318">
    <property type="entry name" value="FAD-bd_PCMH-like_sf"/>
</dbReference>
<protein>
    <recommendedName>
        <fullName evidence="16">UDP-N-acetylenolpyruvoylglucosamine reductase</fullName>
        <ecNumber evidence="16">1.3.1.98</ecNumber>
    </recommendedName>
    <alternativeName>
        <fullName evidence="16">UDP-N-acetylmuramate dehydrogenase</fullName>
    </alternativeName>
</protein>
<evidence type="ECO:0000256" key="6">
    <source>
        <dbReference type="ARBA" id="ARBA00022618"/>
    </source>
</evidence>
<comment type="caution">
    <text evidence="18">The sequence shown here is derived from an EMBL/GenBank/DDBJ whole genome shotgun (WGS) entry which is preliminary data.</text>
</comment>
<keyword evidence="13 16" id="KW-0131">Cell cycle</keyword>
<feature type="active site" description="Proton donor" evidence="16">
    <location>
        <position position="237"/>
    </location>
</feature>
<evidence type="ECO:0000256" key="14">
    <source>
        <dbReference type="ARBA" id="ARBA00023316"/>
    </source>
</evidence>
<comment type="subcellular location">
    <subcellularLocation>
        <location evidence="3 16">Cytoplasm</location>
    </subcellularLocation>
</comment>
<evidence type="ECO:0000259" key="17">
    <source>
        <dbReference type="PROSITE" id="PS51387"/>
    </source>
</evidence>
<dbReference type="PANTHER" id="PTHR21071:SF4">
    <property type="entry name" value="UDP-N-ACETYLENOLPYRUVOYLGLUCOSAMINE REDUCTASE"/>
    <property type="match status" value="1"/>
</dbReference>
<feature type="domain" description="FAD-binding PCMH-type" evidence="17">
    <location>
        <begin position="23"/>
        <end position="202"/>
    </location>
</feature>
<evidence type="ECO:0000256" key="2">
    <source>
        <dbReference type="ARBA" id="ARBA00003921"/>
    </source>
</evidence>
<dbReference type="InterPro" id="IPR003170">
    <property type="entry name" value="MurB"/>
</dbReference>
<dbReference type="NCBIfam" id="TIGR00179">
    <property type="entry name" value="murB"/>
    <property type="match status" value="1"/>
</dbReference>
<dbReference type="GO" id="GO:0009252">
    <property type="term" value="P:peptidoglycan biosynthetic process"/>
    <property type="evidence" value="ECO:0007669"/>
    <property type="project" value="UniProtKB-UniRule"/>
</dbReference>
<comment type="cofactor">
    <cofactor evidence="1 16">
        <name>FAD</name>
        <dbReference type="ChEBI" id="CHEBI:57692"/>
    </cofactor>
</comment>
<keyword evidence="5 16" id="KW-0963">Cytoplasm</keyword>
<dbReference type="Gene3D" id="3.30.43.10">
    <property type="entry name" value="Uridine Diphospho-n-acetylenolpyruvylglucosamine Reductase, domain 2"/>
    <property type="match status" value="1"/>
</dbReference>
<evidence type="ECO:0000256" key="4">
    <source>
        <dbReference type="ARBA" id="ARBA00004752"/>
    </source>
</evidence>
<feature type="active site" evidence="16">
    <location>
        <position position="180"/>
    </location>
</feature>
<dbReference type="UniPathway" id="UPA00219"/>
<dbReference type="InterPro" id="IPR011601">
    <property type="entry name" value="MurB_C"/>
</dbReference>
<comment type="function">
    <text evidence="2 16">Cell wall formation.</text>
</comment>
<evidence type="ECO:0000256" key="13">
    <source>
        <dbReference type="ARBA" id="ARBA00023306"/>
    </source>
</evidence>
<evidence type="ECO:0000256" key="11">
    <source>
        <dbReference type="ARBA" id="ARBA00022984"/>
    </source>
</evidence>
<keyword evidence="14 16" id="KW-0961">Cell wall biogenesis/degradation</keyword>
<dbReference type="Proteomes" id="UP000237258">
    <property type="component" value="Unassembled WGS sequence"/>
</dbReference>
<dbReference type="GO" id="GO:0051301">
    <property type="term" value="P:cell division"/>
    <property type="evidence" value="ECO:0007669"/>
    <property type="project" value="UniProtKB-KW"/>
</dbReference>
<comment type="pathway">
    <text evidence="4 16">Cell wall biogenesis; peptidoglycan biosynthesis.</text>
</comment>
<evidence type="ECO:0000256" key="16">
    <source>
        <dbReference type="HAMAP-Rule" id="MF_00037"/>
    </source>
</evidence>
<keyword evidence="8 16" id="KW-0274">FAD</keyword>
<dbReference type="InterPro" id="IPR016167">
    <property type="entry name" value="FAD-bd_PCMH_sub1"/>
</dbReference>
<gene>
    <name evidence="16" type="primary">murB</name>
    <name evidence="18" type="ORF">COX33_00875</name>
</gene>
<dbReference type="AlphaFoldDB" id="A0A2G9YZI9"/>
<sequence>MKIEKKLPGVKKNILLKNYTTFLIGGPAKYFFQAKTKRDLILAVKIAKKFRLPFFVLGGGSNLLVSDKGFKGLVIKIRNSKFEILNGARRRREGGGRVSSKIFTEAGTLLGHLVNATTRVGLTGLEWAVGIPGTVGGAVRGNAGAFRKSMKDIIKTVEAFDTKTGKIKILKNKDCKFGYRDSIFKKNKNLIILSAVLQLKKGRHPPATRKKKIKNKIKKNLKQRKETQPLNFPSAGSIFQNPPGFSAGELIEKCGLKGKRIGNVKIFEKHANFIVNLGGGKGKDVMGLIKIIKNKVKNKFGIVLEEEVQFLGF</sequence>
<comment type="similarity">
    <text evidence="16">Belongs to the MurB family.</text>
</comment>
<keyword evidence="6 16" id="KW-0132">Cell division</keyword>
<evidence type="ECO:0000256" key="12">
    <source>
        <dbReference type="ARBA" id="ARBA00023002"/>
    </source>
</evidence>
<dbReference type="SUPFAM" id="SSF56176">
    <property type="entry name" value="FAD-binding/transporter-associated domain-like"/>
    <property type="match status" value="1"/>
</dbReference>
<evidence type="ECO:0000256" key="5">
    <source>
        <dbReference type="ARBA" id="ARBA00022490"/>
    </source>
</evidence>
<dbReference type="InterPro" id="IPR006094">
    <property type="entry name" value="Oxid_FAD_bind_N"/>
</dbReference>
<evidence type="ECO:0000256" key="9">
    <source>
        <dbReference type="ARBA" id="ARBA00022857"/>
    </source>
</evidence>
<dbReference type="Gene3D" id="3.30.465.10">
    <property type="match status" value="1"/>
</dbReference>
<keyword evidence="9 16" id="KW-0521">NADP</keyword>
<evidence type="ECO:0000256" key="3">
    <source>
        <dbReference type="ARBA" id="ARBA00004496"/>
    </source>
</evidence>
<dbReference type="Gene3D" id="3.90.78.10">
    <property type="entry name" value="UDP-N-acetylenolpyruvoylglucosamine reductase, C-terminal domain"/>
    <property type="match status" value="1"/>
</dbReference>
<dbReference type="EC" id="1.3.1.98" evidence="16"/>
<reference evidence="18 19" key="1">
    <citation type="submission" date="2017-09" db="EMBL/GenBank/DDBJ databases">
        <title>Depth-based differentiation of microbial function through sediment-hosted aquifers and enrichment of novel symbionts in the deep terrestrial subsurface.</title>
        <authorList>
            <person name="Probst A.J."/>
            <person name="Ladd B."/>
            <person name="Jarett J.K."/>
            <person name="Geller-Mcgrath D.E."/>
            <person name="Sieber C.M."/>
            <person name="Emerson J.B."/>
            <person name="Anantharaman K."/>
            <person name="Thomas B.C."/>
            <person name="Malmstrom R."/>
            <person name="Stieglmeier M."/>
            <person name="Klingl A."/>
            <person name="Woyke T."/>
            <person name="Ryan C.M."/>
            <person name="Banfield J.F."/>
        </authorList>
    </citation>
    <scope>NUCLEOTIDE SEQUENCE [LARGE SCALE GENOMIC DNA]</scope>
    <source>
        <strain evidence="18">CG23_combo_of_CG06-09_8_20_14_all_36_125</strain>
    </source>
</reference>
<dbReference type="Pfam" id="PF02873">
    <property type="entry name" value="MurB_C"/>
    <property type="match status" value="1"/>
</dbReference>
<keyword evidence="7 16" id="KW-0285">Flavoprotein</keyword>
<dbReference type="EMBL" id="PCRR01000022">
    <property type="protein sequence ID" value="PIP24632.1"/>
    <property type="molecule type" value="Genomic_DNA"/>
</dbReference>
<keyword evidence="10 16" id="KW-0133">Cell shape</keyword>
<proteinExistence type="inferred from homology"/>
<dbReference type="GO" id="GO:0008360">
    <property type="term" value="P:regulation of cell shape"/>
    <property type="evidence" value="ECO:0007669"/>
    <property type="project" value="UniProtKB-KW"/>
</dbReference>
<evidence type="ECO:0000256" key="7">
    <source>
        <dbReference type="ARBA" id="ARBA00022630"/>
    </source>
</evidence>
<evidence type="ECO:0000256" key="15">
    <source>
        <dbReference type="ARBA" id="ARBA00048914"/>
    </source>
</evidence>
<dbReference type="HAMAP" id="MF_00037">
    <property type="entry name" value="MurB"/>
    <property type="match status" value="1"/>
</dbReference>
<dbReference type="GO" id="GO:0005829">
    <property type="term" value="C:cytosol"/>
    <property type="evidence" value="ECO:0007669"/>
    <property type="project" value="TreeGrafter"/>
</dbReference>
<accession>A0A2G9YZI9</accession>
<dbReference type="InterPro" id="IPR036635">
    <property type="entry name" value="MurB_C_sf"/>
</dbReference>